<evidence type="ECO:0000313" key="4">
    <source>
        <dbReference type="Proteomes" id="UP000229111"/>
    </source>
</evidence>
<protein>
    <recommendedName>
        <fullName evidence="2">Tyr recombinase domain-containing protein</fullName>
    </recommendedName>
</protein>
<dbReference type="PROSITE" id="PS51898">
    <property type="entry name" value="TYR_RECOMBINASE"/>
    <property type="match status" value="1"/>
</dbReference>
<name>A0AAJ3RIE4_PREIN</name>
<dbReference type="InterPro" id="IPR011010">
    <property type="entry name" value="DNA_brk_join_enz"/>
</dbReference>
<comment type="caution">
    <text evidence="3">The sequence shown here is derived from an EMBL/GenBank/DDBJ whole genome shotgun (WGS) entry which is preliminary data.</text>
</comment>
<dbReference type="SUPFAM" id="SSF56349">
    <property type="entry name" value="DNA breaking-rejoining enzymes"/>
    <property type="match status" value="1"/>
</dbReference>
<sequence length="566" mass="66102">MESSFYLRPGAKRGSNKPSLIYFCVSDGKDKQYKISMGVKLLDSQWNSKKQEPIISNLFSVEANKCALMCFERIMQVKCVYLQYLNYLCTTNEVFSIDELKEIIREYRVPKDKGTIDYRESIIYKDCTNDTTQIIPTHRSTIKVKTMKGKTTFHRPFAQGTYSRNYKATTLIDRALKQHIDDNKVKETTAFQYRSVIQRWQKWVIDVNKSDGISCLKQAGIDKYIDYLKKMGKSNVEINKVAILRLLINTYIAKQAKYGIGQIIFTRLKDKRRSEDRLKVEILDDEIERIENAELPKKLNLWRDIFCLAIYTGQRASDIYQLLKGDYTRTEEGTIIIRTKKRDKDSYILNSPIVNKYLALTEGKIKTNETSFKINLNTKIKTICKMIGIDREITYIDAHHTKQTDKLYNIISSHFARHTFTTKKVREGYSFEEVGKMIGDTGQIVELTYSHLTRQDHIDTLHKAQERIERKESNVSSTILSKNGTNDYTSTLDRAIGYIENNSKEPQRVIEYLRQNNISINQLIRYYSHKFLEQRNGIGHRKEGMVFDLDSTMEFLVKLLHSSFRD</sequence>
<dbReference type="Proteomes" id="UP000229111">
    <property type="component" value="Unassembled WGS sequence"/>
</dbReference>
<dbReference type="InterPro" id="IPR002104">
    <property type="entry name" value="Integrase_catalytic"/>
</dbReference>
<dbReference type="GO" id="GO:0003677">
    <property type="term" value="F:DNA binding"/>
    <property type="evidence" value="ECO:0007669"/>
    <property type="project" value="InterPro"/>
</dbReference>
<gene>
    <name evidence="3" type="ORF">CTI16_10330</name>
</gene>
<evidence type="ECO:0000259" key="2">
    <source>
        <dbReference type="PROSITE" id="PS51898"/>
    </source>
</evidence>
<dbReference type="Gene3D" id="1.10.443.10">
    <property type="entry name" value="Intergrase catalytic core"/>
    <property type="match status" value="1"/>
</dbReference>
<dbReference type="GO" id="GO:0015074">
    <property type="term" value="P:DNA integration"/>
    <property type="evidence" value="ECO:0007669"/>
    <property type="project" value="InterPro"/>
</dbReference>
<proteinExistence type="predicted"/>
<evidence type="ECO:0000256" key="1">
    <source>
        <dbReference type="ARBA" id="ARBA00023172"/>
    </source>
</evidence>
<organism evidence="3 4">
    <name type="scientific">Prevotella intermedia</name>
    <dbReference type="NCBI Taxonomy" id="28131"/>
    <lineage>
        <taxon>Bacteria</taxon>
        <taxon>Pseudomonadati</taxon>
        <taxon>Bacteroidota</taxon>
        <taxon>Bacteroidia</taxon>
        <taxon>Bacteroidales</taxon>
        <taxon>Prevotellaceae</taxon>
        <taxon>Prevotella</taxon>
    </lineage>
</organism>
<keyword evidence="1" id="KW-0233">DNA recombination</keyword>
<accession>A0AAJ3RIE4</accession>
<dbReference type="GO" id="GO:0006310">
    <property type="term" value="P:DNA recombination"/>
    <property type="evidence" value="ECO:0007669"/>
    <property type="project" value="UniProtKB-KW"/>
</dbReference>
<dbReference type="RefSeq" id="WP_099892755.1">
    <property type="nucleotide sequence ID" value="NZ_CP024733.1"/>
</dbReference>
<dbReference type="Pfam" id="PF00589">
    <property type="entry name" value="Phage_integrase"/>
    <property type="match status" value="1"/>
</dbReference>
<dbReference type="AlphaFoldDB" id="A0AAJ3RIE4"/>
<dbReference type="InterPro" id="IPR013762">
    <property type="entry name" value="Integrase-like_cat_sf"/>
</dbReference>
<evidence type="ECO:0000313" key="3">
    <source>
        <dbReference type="EMBL" id="PIK17386.1"/>
    </source>
</evidence>
<dbReference type="EMBL" id="PEKM01000002">
    <property type="protein sequence ID" value="PIK17386.1"/>
    <property type="molecule type" value="Genomic_DNA"/>
</dbReference>
<feature type="domain" description="Tyr recombinase" evidence="2">
    <location>
        <begin position="277"/>
        <end position="463"/>
    </location>
</feature>
<reference evidence="3 4" key="1">
    <citation type="submission" date="2017-11" db="EMBL/GenBank/DDBJ databases">
        <title>Genome sequencing of Prevotella intermedia KCOM 1101.</title>
        <authorList>
            <person name="Kook J.-K."/>
            <person name="Park S.-N."/>
            <person name="Lim Y.K."/>
        </authorList>
    </citation>
    <scope>NUCLEOTIDE SEQUENCE [LARGE SCALE GENOMIC DNA]</scope>
    <source>
        <strain evidence="3 4">KCOM 1101</strain>
    </source>
</reference>